<proteinExistence type="predicted"/>
<dbReference type="RefSeq" id="WP_205001811.1">
    <property type="nucleotide sequence ID" value="NZ_JAFBER010000001.1"/>
</dbReference>
<evidence type="ECO:0000313" key="1">
    <source>
        <dbReference type="EMBL" id="MBM7643873.1"/>
    </source>
</evidence>
<reference evidence="1 2" key="1">
    <citation type="submission" date="2021-01" db="EMBL/GenBank/DDBJ databases">
        <title>Genomic Encyclopedia of Type Strains, Phase IV (KMG-IV): sequencing the most valuable type-strain genomes for metagenomic binning, comparative biology and taxonomic classification.</title>
        <authorList>
            <person name="Goeker M."/>
        </authorList>
    </citation>
    <scope>NUCLEOTIDE SEQUENCE [LARGE SCALE GENOMIC DNA]</scope>
    <source>
        <strain evidence="1 2">DSM 28236</strain>
    </source>
</reference>
<name>A0ABS2PUZ1_9BACL</name>
<gene>
    <name evidence="1" type="ORF">JOD45_000064</name>
</gene>
<organism evidence="1 2">
    <name type="scientific">Scopulibacillus daqui</name>
    <dbReference type="NCBI Taxonomy" id="1469162"/>
    <lineage>
        <taxon>Bacteria</taxon>
        <taxon>Bacillati</taxon>
        <taxon>Bacillota</taxon>
        <taxon>Bacilli</taxon>
        <taxon>Bacillales</taxon>
        <taxon>Sporolactobacillaceae</taxon>
        <taxon>Scopulibacillus</taxon>
    </lineage>
</organism>
<sequence>MANDDHKQRGGMGWNMIFFVMSNINIFKSRLHVKDNGGILKKTWLVPRLKRELLRAA</sequence>
<keyword evidence="2" id="KW-1185">Reference proteome</keyword>
<dbReference type="EMBL" id="JAFBER010000001">
    <property type="protein sequence ID" value="MBM7643873.1"/>
    <property type="molecule type" value="Genomic_DNA"/>
</dbReference>
<dbReference type="Proteomes" id="UP000808914">
    <property type="component" value="Unassembled WGS sequence"/>
</dbReference>
<protein>
    <submittedName>
        <fullName evidence="1">Uncharacterized protein</fullName>
    </submittedName>
</protein>
<accession>A0ABS2PUZ1</accession>
<evidence type="ECO:0000313" key="2">
    <source>
        <dbReference type="Proteomes" id="UP000808914"/>
    </source>
</evidence>
<comment type="caution">
    <text evidence="1">The sequence shown here is derived from an EMBL/GenBank/DDBJ whole genome shotgun (WGS) entry which is preliminary data.</text>
</comment>